<evidence type="ECO:0000256" key="6">
    <source>
        <dbReference type="ARBA" id="ARBA00023143"/>
    </source>
</evidence>
<keyword evidence="9" id="KW-0969">Cilium</keyword>
<proteinExistence type="inferred from homology"/>
<evidence type="ECO:0000256" key="2">
    <source>
        <dbReference type="ARBA" id="ARBA00004117"/>
    </source>
</evidence>
<keyword evidence="9" id="KW-0966">Cell projection</keyword>
<evidence type="ECO:0000256" key="3">
    <source>
        <dbReference type="ARBA" id="ARBA00019515"/>
    </source>
</evidence>
<dbReference type="AlphaFoldDB" id="A0A165TY67"/>
<dbReference type="InterPro" id="IPR001782">
    <property type="entry name" value="Flag_FlgI"/>
</dbReference>
<protein>
    <recommendedName>
        <fullName evidence="3 8">Flagellar P-ring protein</fullName>
    </recommendedName>
    <alternativeName>
        <fullName evidence="7 8">Basal body P-ring protein</fullName>
    </alternativeName>
</protein>
<comment type="function">
    <text evidence="1 8">Assembles around the rod to form the L-ring and probably protects the motor/basal body from shearing forces during rotation.</text>
</comment>
<keyword evidence="4" id="KW-0732">Signal</keyword>
<reference evidence="9 10" key="1">
    <citation type="journal article" date="2016" name="Front. Microbiol.">
        <title>Comparative Genomic Analysis Reveals a Diverse Repertoire of Genes Involved in Prokaryote-Eukaryote Interactions within the Pseudovibrio Genus.</title>
        <authorList>
            <person name="Romano S."/>
            <person name="Fernandez-Guerra A."/>
            <person name="Reen F.J."/>
            <person name="Glockner F.O."/>
            <person name="Crowley S.P."/>
            <person name="O'Sullivan O."/>
            <person name="Cotter P.D."/>
            <person name="Adams C."/>
            <person name="Dobson A.D."/>
            <person name="O'Gara F."/>
        </authorList>
    </citation>
    <scope>NUCLEOTIDE SEQUENCE [LARGE SCALE GENOMIC DNA]</scope>
    <source>
        <strain evidence="9 10">Ad2</strain>
    </source>
</reference>
<dbReference type="PATRIC" id="fig|989403.3.peg.4503"/>
<accession>A0A165TY67</accession>
<evidence type="ECO:0000256" key="4">
    <source>
        <dbReference type="ARBA" id="ARBA00022729"/>
    </source>
</evidence>
<evidence type="ECO:0000256" key="7">
    <source>
        <dbReference type="ARBA" id="ARBA00032344"/>
    </source>
</evidence>
<evidence type="ECO:0000256" key="8">
    <source>
        <dbReference type="HAMAP-Rule" id="MF_00416"/>
    </source>
</evidence>
<dbReference type="GO" id="GO:0030288">
    <property type="term" value="C:outer membrane-bounded periplasmic space"/>
    <property type="evidence" value="ECO:0007669"/>
    <property type="project" value="InterPro"/>
</dbReference>
<dbReference type="STRING" id="989403.SAMN05421798_101289"/>
<keyword evidence="5" id="KW-0574">Periplasm</keyword>
<dbReference type="PANTHER" id="PTHR30381:SF0">
    <property type="entry name" value="FLAGELLAR P-RING PROTEIN"/>
    <property type="match status" value="1"/>
</dbReference>
<dbReference type="EMBL" id="LMCB01000130">
    <property type="protein sequence ID" value="KZL08454.1"/>
    <property type="molecule type" value="Genomic_DNA"/>
</dbReference>
<dbReference type="HAMAP" id="MF_00416">
    <property type="entry name" value="FlgI"/>
    <property type="match status" value="1"/>
</dbReference>
<keyword evidence="6 8" id="KW-0975">Bacterial flagellum</keyword>
<dbReference type="PANTHER" id="PTHR30381">
    <property type="entry name" value="FLAGELLAR P-RING PERIPLASMIC PROTEIN FLGI"/>
    <property type="match status" value="1"/>
</dbReference>
<dbReference type="Pfam" id="PF02119">
    <property type="entry name" value="FlgI"/>
    <property type="match status" value="1"/>
</dbReference>
<name>A0A165TY67_9HYPH</name>
<evidence type="ECO:0000256" key="1">
    <source>
        <dbReference type="ARBA" id="ARBA00002591"/>
    </source>
</evidence>
<comment type="subunit">
    <text evidence="8">The basal body constitutes a major portion of the flagellar organelle and consists of four rings (L,P,S, and M) mounted on a central rod.</text>
</comment>
<dbReference type="GO" id="GO:0005198">
    <property type="term" value="F:structural molecule activity"/>
    <property type="evidence" value="ECO:0007669"/>
    <property type="project" value="InterPro"/>
</dbReference>
<comment type="caution">
    <text evidence="9">The sequence shown here is derived from an EMBL/GenBank/DDBJ whole genome shotgun (WGS) entry which is preliminary data.</text>
</comment>
<organism evidence="9 10">
    <name type="scientific">Pseudovibrio axinellae</name>
    <dbReference type="NCBI Taxonomy" id="989403"/>
    <lineage>
        <taxon>Bacteria</taxon>
        <taxon>Pseudomonadati</taxon>
        <taxon>Pseudomonadota</taxon>
        <taxon>Alphaproteobacteria</taxon>
        <taxon>Hyphomicrobiales</taxon>
        <taxon>Stappiaceae</taxon>
        <taxon>Pseudovibrio</taxon>
    </lineage>
</organism>
<dbReference type="GO" id="GO:0071973">
    <property type="term" value="P:bacterial-type flagellum-dependent cell motility"/>
    <property type="evidence" value="ECO:0007669"/>
    <property type="project" value="InterPro"/>
</dbReference>
<dbReference type="Proteomes" id="UP000076577">
    <property type="component" value="Unassembled WGS sequence"/>
</dbReference>
<dbReference type="NCBIfam" id="NF003676">
    <property type="entry name" value="PRK05303.1"/>
    <property type="match status" value="1"/>
</dbReference>
<keyword evidence="10" id="KW-1185">Reference proteome</keyword>
<dbReference type="PRINTS" id="PR01010">
    <property type="entry name" value="FLGPRINGFLGI"/>
</dbReference>
<dbReference type="GO" id="GO:0009428">
    <property type="term" value="C:bacterial-type flagellum basal body, distal rod, P ring"/>
    <property type="evidence" value="ECO:0007669"/>
    <property type="project" value="InterPro"/>
</dbReference>
<evidence type="ECO:0000256" key="5">
    <source>
        <dbReference type="ARBA" id="ARBA00022764"/>
    </source>
</evidence>
<sequence length="385" mass="40938">MVPCWLKENNIVRLVGRSLRAFCFACFALFMVVESASALVRIKDIADLRGMRSNQLVGYGIVIGLNGSGDTMRNSPFTEQSLQSMLERMGVNVREASLNARNVAAVVVTAELPPFIGNGARIDVSVGSLGDAKSLQGGTLLVTPLMGADGNVYAVGQGSISISGFLAEGDASSLTQGVPTAGYVPNGALIEKTLPDYFSSMPQLVLELKNPDFKTAVRVTDAINAFSLNRYGMKLASELDYRSVQVQRPAGISSVRFVSQIEGLMVQPDTPARVVVDERTGTVVIGQNVRISTVAVTHGNLTVRVSERPEVSQPSPFSTQGETVVVPRTDIEVQQEDGQLQLIGGTDLQTLVRGLNRIGLKPSGIIAILQAIKQAGALQAALVVK</sequence>
<comment type="subcellular location">
    <subcellularLocation>
        <location evidence="2 8">Bacterial flagellum basal body</location>
    </subcellularLocation>
</comment>
<evidence type="ECO:0000313" key="9">
    <source>
        <dbReference type="EMBL" id="KZL08454.1"/>
    </source>
</evidence>
<comment type="similarity">
    <text evidence="8">Belongs to the FlgI family.</text>
</comment>
<dbReference type="NCBIfam" id="NF009430">
    <property type="entry name" value="PRK12789.1"/>
    <property type="match status" value="1"/>
</dbReference>
<evidence type="ECO:0000313" key="10">
    <source>
        <dbReference type="Proteomes" id="UP000076577"/>
    </source>
</evidence>
<keyword evidence="9" id="KW-0282">Flagellum</keyword>
<gene>
    <name evidence="9" type="primary">flgI_2</name>
    <name evidence="8" type="synonym">flgI</name>
    <name evidence="9" type="ORF">PsAD2_04123</name>
</gene>